<feature type="transmembrane region" description="Helical" evidence="1">
    <location>
        <begin position="90"/>
        <end position="110"/>
    </location>
</feature>
<evidence type="ECO:0000313" key="3">
    <source>
        <dbReference type="Proteomes" id="UP001320898"/>
    </source>
</evidence>
<organism evidence="2 3">
    <name type="scientific">Microbaculum marinisediminis</name>
    <dbReference type="NCBI Taxonomy" id="2931392"/>
    <lineage>
        <taxon>Bacteria</taxon>
        <taxon>Pseudomonadati</taxon>
        <taxon>Pseudomonadota</taxon>
        <taxon>Alphaproteobacteria</taxon>
        <taxon>Hyphomicrobiales</taxon>
        <taxon>Tepidamorphaceae</taxon>
        <taxon>Microbaculum</taxon>
    </lineage>
</organism>
<keyword evidence="1" id="KW-0812">Transmembrane</keyword>
<evidence type="ECO:0000256" key="1">
    <source>
        <dbReference type="SAM" id="Phobius"/>
    </source>
</evidence>
<evidence type="ECO:0000313" key="2">
    <source>
        <dbReference type="EMBL" id="MCT8971853.1"/>
    </source>
</evidence>
<proteinExistence type="predicted"/>
<dbReference type="RefSeq" id="WP_261615421.1">
    <property type="nucleotide sequence ID" value="NZ_JALIDZ010000003.1"/>
</dbReference>
<sequence>MERQAAVAGGERARGVTTDGVPGSARLTCVSPQPAYTNVRNADLLTGFEPATRDATTKHRRYGIAQSAARFATSIAKRVPKQYRSSMRRFLIALIAGALVFGSVLNGAAMQSFVASDHQTQTLAALAEMQDAGGVPMALPDHDGASFFALLASACCDRDGDTISHGLSHCHADCAGPLPRFGVVLSRSETGAMRADAEKATPSLTDSFFRPPIG</sequence>
<accession>A0AAW5QVX0</accession>
<evidence type="ECO:0008006" key="4">
    <source>
        <dbReference type="Google" id="ProtNLM"/>
    </source>
</evidence>
<protein>
    <recommendedName>
        <fullName evidence="4">DUF2946 domain-containing protein</fullName>
    </recommendedName>
</protein>
<gene>
    <name evidence="2" type="ORF">MUB46_08320</name>
</gene>
<keyword evidence="3" id="KW-1185">Reference proteome</keyword>
<name>A0AAW5QVX0_9HYPH</name>
<dbReference type="AlphaFoldDB" id="A0AAW5QVX0"/>
<dbReference type="Proteomes" id="UP001320898">
    <property type="component" value="Unassembled WGS sequence"/>
</dbReference>
<reference evidence="2 3" key="1">
    <citation type="submission" date="2022-04" db="EMBL/GenBank/DDBJ databases">
        <authorList>
            <person name="Ye Y.-Q."/>
            <person name="Du Z.-J."/>
        </authorList>
    </citation>
    <scope>NUCLEOTIDE SEQUENCE [LARGE SCALE GENOMIC DNA]</scope>
    <source>
        <strain evidence="2 3">A6E488</strain>
    </source>
</reference>
<dbReference type="EMBL" id="JALIDZ010000003">
    <property type="protein sequence ID" value="MCT8971853.1"/>
    <property type="molecule type" value="Genomic_DNA"/>
</dbReference>
<comment type="caution">
    <text evidence="2">The sequence shown here is derived from an EMBL/GenBank/DDBJ whole genome shotgun (WGS) entry which is preliminary data.</text>
</comment>
<keyword evidence="1" id="KW-0472">Membrane</keyword>
<keyword evidence="1" id="KW-1133">Transmembrane helix</keyword>